<dbReference type="AlphaFoldDB" id="A0A1I7XRE9"/>
<name>A0A1I7XRE9_HETBA</name>
<dbReference type="InterPro" id="IPR000742">
    <property type="entry name" value="EGF"/>
</dbReference>
<keyword evidence="4" id="KW-1185">Reference proteome</keyword>
<keyword evidence="2" id="KW-0812">Transmembrane</keyword>
<keyword evidence="1" id="KW-1015">Disulfide bond</keyword>
<evidence type="ECO:0000313" key="5">
    <source>
        <dbReference type="WBParaSite" id="Hba_20105"/>
    </source>
</evidence>
<dbReference type="PANTHER" id="PTHR24033">
    <property type="entry name" value="EGF-LIKE DOMAIN-CONTAINING PROTEIN"/>
    <property type="match status" value="1"/>
</dbReference>
<dbReference type="Gene3D" id="2.10.25.10">
    <property type="entry name" value="Laminin"/>
    <property type="match status" value="1"/>
</dbReference>
<keyword evidence="2" id="KW-0472">Membrane</keyword>
<sequence>MFSEAILTRRINGSFKEHLKKSIHKGKVENLPQIPKLDKILDVKSLTIVNKETAFDPCKTAKDRCLNNGRCESRDGITEEKSVVLDPDKLREKKKQGNILTEEEMTSLMITIEYECICNEGFVGPLCEISEMAQYCEEQHCNGRGTGFFDTNGTCSCQCDSSKWYGDRCEFQSPCANFECFNSGKCETKVDLIEGTIEAFCKCPNGTEIIDTFISGEHCEIVEAKYSENEKSRYIPCTNNNSHDQWLRDMSNEMSTADHEELYSIYEDCKEISGQSCRFTNTLSSRGKWCYGNATCEPRVATIVVLLLLEKRVRYMILVLATHVANLQNVFRFDSLDMKCVYMGTGNCSGKNPCNHGQCMNCEHTTTDGMIQICDKKEKKTDLDVFANLVSSHHTVNRQLMRVLITYVQMEELVSPSPNFNMRDEKCKFGSCYNDISAKRQFSCDCSFGYYGRDCDRQLNMLAACTKWLMENSNITMPIISVLCTIVFLFLTYCWCSQDEKEMISEEETEIESTDKNGIIKEDRINKKRNMSSLRIQDAIQGNKKIFRSKKHNDRLDQLMKRLFIPRTHQATTTQPTVVTSVLEKSTVANKGSDSRVELA</sequence>
<protein>
    <submittedName>
        <fullName evidence="5">EGF-like domain-containing protein</fullName>
    </submittedName>
</protein>
<dbReference type="PROSITE" id="PS50026">
    <property type="entry name" value="EGF_3"/>
    <property type="match status" value="1"/>
</dbReference>
<dbReference type="Proteomes" id="UP000095283">
    <property type="component" value="Unplaced"/>
</dbReference>
<reference evidence="5" key="1">
    <citation type="submission" date="2016-11" db="UniProtKB">
        <authorList>
            <consortium name="WormBaseParasite"/>
        </authorList>
    </citation>
    <scope>IDENTIFICATION</scope>
</reference>
<feature type="domain" description="EGF-like" evidence="3">
    <location>
        <begin position="423"/>
        <end position="456"/>
    </location>
</feature>
<dbReference type="WBParaSite" id="Hba_20105">
    <property type="protein sequence ID" value="Hba_20105"/>
    <property type="gene ID" value="Hba_20105"/>
</dbReference>
<dbReference type="InterPro" id="IPR051830">
    <property type="entry name" value="NOTCH_homolog"/>
</dbReference>
<dbReference type="PANTHER" id="PTHR24033:SF224">
    <property type="entry name" value="C-TYPE LECTIN"/>
    <property type="match status" value="1"/>
</dbReference>
<comment type="caution">
    <text evidence="1">Lacks conserved residue(s) required for the propagation of feature annotation.</text>
</comment>
<evidence type="ECO:0000313" key="4">
    <source>
        <dbReference type="Proteomes" id="UP000095283"/>
    </source>
</evidence>
<dbReference type="PROSITE" id="PS00022">
    <property type="entry name" value="EGF_1"/>
    <property type="match status" value="1"/>
</dbReference>
<dbReference type="PROSITE" id="PS01186">
    <property type="entry name" value="EGF_2"/>
    <property type="match status" value="1"/>
</dbReference>
<proteinExistence type="predicted"/>
<dbReference type="SMART" id="SM00181">
    <property type="entry name" value="EGF"/>
    <property type="match status" value="3"/>
</dbReference>
<evidence type="ECO:0000256" key="1">
    <source>
        <dbReference type="PROSITE-ProRule" id="PRU00076"/>
    </source>
</evidence>
<feature type="transmembrane region" description="Helical" evidence="2">
    <location>
        <begin position="475"/>
        <end position="496"/>
    </location>
</feature>
<keyword evidence="1" id="KW-0245">EGF-like domain</keyword>
<evidence type="ECO:0000259" key="3">
    <source>
        <dbReference type="PROSITE" id="PS50026"/>
    </source>
</evidence>
<evidence type="ECO:0000256" key="2">
    <source>
        <dbReference type="SAM" id="Phobius"/>
    </source>
</evidence>
<organism evidence="4 5">
    <name type="scientific">Heterorhabditis bacteriophora</name>
    <name type="common">Entomopathogenic nematode worm</name>
    <dbReference type="NCBI Taxonomy" id="37862"/>
    <lineage>
        <taxon>Eukaryota</taxon>
        <taxon>Metazoa</taxon>
        <taxon>Ecdysozoa</taxon>
        <taxon>Nematoda</taxon>
        <taxon>Chromadorea</taxon>
        <taxon>Rhabditida</taxon>
        <taxon>Rhabditina</taxon>
        <taxon>Rhabditomorpha</taxon>
        <taxon>Strongyloidea</taxon>
        <taxon>Heterorhabditidae</taxon>
        <taxon>Heterorhabditis</taxon>
    </lineage>
</organism>
<keyword evidence="2" id="KW-1133">Transmembrane helix</keyword>
<feature type="disulfide bond" evidence="1">
    <location>
        <begin position="446"/>
        <end position="455"/>
    </location>
</feature>
<accession>A0A1I7XRE9</accession>